<name>A0A0A0HL52_9RHOB</name>
<dbReference type="InterPro" id="IPR000119">
    <property type="entry name" value="Hist_DNA-bd"/>
</dbReference>
<dbReference type="EMBL" id="AONH01000016">
    <property type="protein sequence ID" value="KGM86843.1"/>
    <property type="molecule type" value="Genomic_DNA"/>
</dbReference>
<gene>
    <name evidence="4" type="ORF">rosmuc_03140</name>
</gene>
<proteinExistence type="inferred from homology"/>
<dbReference type="Proteomes" id="UP000030021">
    <property type="component" value="Unassembled WGS sequence"/>
</dbReference>
<protein>
    <submittedName>
        <fullName evidence="4">Bacterial nucleoid DNA-binding protein</fullName>
    </submittedName>
</protein>
<dbReference type="GO" id="GO:0003677">
    <property type="term" value="F:DNA binding"/>
    <property type="evidence" value="ECO:0007669"/>
    <property type="project" value="UniProtKB-KW"/>
</dbReference>
<dbReference type="eggNOG" id="COG0776">
    <property type="taxonomic scope" value="Bacteria"/>
</dbReference>
<feature type="compositionally biased region" description="Basic residues" evidence="3">
    <location>
        <begin position="1"/>
        <end position="14"/>
    </location>
</feature>
<reference evidence="4 5" key="1">
    <citation type="submission" date="2013-01" db="EMBL/GenBank/DDBJ databases">
        <authorList>
            <person name="Fiebig A."/>
            <person name="Goeker M."/>
            <person name="Klenk H.-P.P."/>
        </authorList>
    </citation>
    <scope>NUCLEOTIDE SEQUENCE [LARGE SCALE GENOMIC DNA]</scope>
    <source>
        <strain evidence="4 5">DSM 17069</strain>
    </source>
</reference>
<feature type="compositionally biased region" description="Acidic residues" evidence="3">
    <location>
        <begin position="155"/>
        <end position="166"/>
    </location>
</feature>
<dbReference type="GO" id="GO:0030527">
    <property type="term" value="F:structural constituent of chromatin"/>
    <property type="evidence" value="ECO:0007669"/>
    <property type="project" value="InterPro"/>
</dbReference>
<evidence type="ECO:0000313" key="4">
    <source>
        <dbReference type="EMBL" id="KGM86843.1"/>
    </source>
</evidence>
<feature type="region of interest" description="Disordered" evidence="3">
    <location>
        <begin position="145"/>
        <end position="175"/>
    </location>
</feature>
<dbReference type="HOGENOM" id="CLU_1546455_0_0_5"/>
<evidence type="ECO:0000256" key="3">
    <source>
        <dbReference type="SAM" id="MobiDB-lite"/>
    </source>
</evidence>
<dbReference type="InterPro" id="IPR010992">
    <property type="entry name" value="IHF-like_DNA-bd_dom_sf"/>
</dbReference>
<keyword evidence="2 4" id="KW-0238">DNA-binding</keyword>
<evidence type="ECO:0000256" key="1">
    <source>
        <dbReference type="ARBA" id="ARBA00010529"/>
    </source>
</evidence>
<evidence type="ECO:0000313" key="5">
    <source>
        <dbReference type="Proteomes" id="UP000030021"/>
    </source>
</evidence>
<sequence>MTTKAKTKSPRKPTTRATAKTTTAKPRSPRKSAAAVDSAPEVAIAEVAESTTPDSGATNVIALTVAEEIPADAGPELKKQELIDKVLAKGDIKKKNAKPVVEAVLAVLGEVLAEGREVNLPPLGKIKINRVRDLANARIIVAKIRQSKPGAGPDTEADDEDSDEDMKEGVAPVEE</sequence>
<comment type="caution">
    <text evidence="4">The sequence shown here is derived from an EMBL/GenBank/DDBJ whole genome shotgun (WGS) entry which is preliminary data.</text>
</comment>
<accession>A0A0A0HL52</accession>
<dbReference type="PATRIC" id="fig|1288298.3.peg.3148"/>
<organism evidence="4 5">
    <name type="scientific">Roseovarius mucosus DSM 17069</name>
    <dbReference type="NCBI Taxonomy" id="1288298"/>
    <lineage>
        <taxon>Bacteria</taxon>
        <taxon>Pseudomonadati</taxon>
        <taxon>Pseudomonadota</taxon>
        <taxon>Alphaproteobacteria</taxon>
        <taxon>Rhodobacterales</taxon>
        <taxon>Roseobacteraceae</taxon>
        <taxon>Roseovarius</taxon>
    </lineage>
</organism>
<feature type="compositionally biased region" description="Low complexity" evidence="3">
    <location>
        <begin position="15"/>
        <end position="26"/>
    </location>
</feature>
<dbReference type="SUPFAM" id="SSF47729">
    <property type="entry name" value="IHF-like DNA-binding proteins"/>
    <property type="match status" value="1"/>
</dbReference>
<comment type="similarity">
    <text evidence="1">Belongs to the bacterial histone-like protein family.</text>
</comment>
<dbReference type="AlphaFoldDB" id="A0A0A0HL52"/>
<feature type="region of interest" description="Disordered" evidence="3">
    <location>
        <begin position="1"/>
        <end position="39"/>
    </location>
</feature>
<dbReference type="RefSeq" id="WP_037268873.1">
    <property type="nucleotide sequence ID" value="NZ_KN293975.1"/>
</dbReference>
<dbReference type="Gene3D" id="4.10.520.10">
    <property type="entry name" value="IHF-like DNA-binding proteins"/>
    <property type="match status" value="1"/>
</dbReference>
<evidence type="ECO:0000256" key="2">
    <source>
        <dbReference type="ARBA" id="ARBA00023125"/>
    </source>
</evidence>
<dbReference type="Pfam" id="PF00216">
    <property type="entry name" value="Bac_DNA_binding"/>
    <property type="match status" value="1"/>
</dbReference>
<dbReference type="OrthoDB" id="7873378at2"/>